<keyword evidence="1" id="KW-0805">Transcription regulation</keyword>
<dbReference type="Proteomes" id="UP000188937">
    <property type="component" value="Chromosome"/>
</dbReference>
<proteinExistence type="predicted"/>
<evidence type="ECO:0000313" key="5">
    <source>
        <dbReference type="EMBL" id="AQS83628.1"/>
    </source>
</evidence>
<dbReference type="Gene3D" id="1.10.260.40">
    <property type="entry name" value="lambda repressor-like DNA-binding domains"/>
    <property type="match status" value="1"/>
</dbReference>
<dbReference type="GO" id="GO:0003677">
    <property type="term" value="F:DNA binding"/>
    <property type="evidence" value="ECO:0007669"/>
    <property type="project" value="UniProtKB-KW"/>
</dbReference>
<dbReference type="AlphaFoldDB" id="A0A1U9KCZ3"/>
<protein>
    <submittedName>
        <fullName evidence="5">Phage repressor protein</fullName>
    </submittedName>
</protein>
<dbReference type="InterPro" id="IPR036286">
    <property type="entry name" value="LexA/Signal_pep-like_sf"/>
</dbReference>
<dbReference type="RefSeq" id="WP_077811656.1">
    <property type="nucleotide sequence ID" value="NZ_CP014692.1"/>
</dbReference>
<evidence type="ECO:0000256" key="3">
    <source>
        <dbReference type="ARBA" id="ARBA00023163"/>
    </source>
</evidence>
<dbReference type="OrthoDB" id="7219726at2"/>
<dbReference type="InterPro" id="IPR039418">
    <property type="entry name" value="LexA-like"/>
</dbReference>
<evidence type="ECO:0000313" key="6">
    <source>
        <dbReference type="Proteomes" id="UP000188937"/>
    </source>
</evidence>
<dbReference type="InterPro" id="IPR001387">
    <property type="entry name" value="Cro/C1-type_HTH"/>
</dbReference>
<reference evidence="5 6" key="1">
    <citation type="submission" date="2016-03" db="EMBL/GenBank/DDBJ databases">
        <title>Acetic acid bacteria sequencing.</title>
        <authorList>
            <person name="Brandt J."/>
            <person name="Jakob F."/>
            <person name="Vogel R.F."/>
        </authorList>
    </citation>
    <scope>NUCLEOTIDE SEQUENCE [LARGE SCALE GENOMIC DNA]</scope>
    <source>
        <strain evidence="5 6">TMW2.1153</strain>
    </source>
</reference>
<accession>A0A1U9KCZ3</accession>
<dbReference type="SUPFAM" id="SSF51306">
    <property type="entry name" value="LexA/Signal peptidase"/>
    <property type="match status" value="1"/>
</dbReference>
<name>A0A1U9KCZ3_ACEAC</name>
<dbReference type="InterPro" id="IPR015927">
    <property type="entry name" value="Peptidase_S24_S26A/B/C"/>
</dbReference>
<dbReference type="Pfam" id="PF00717">
    <property type="entry name" value="Peptidase_S24"/>
    <property type="match status" value="1"/>
</dbReference>
<dbReference type="STRING" id="435.A0U92_01290"/>
<dbReference type="eggNOG" id="COG2932">
    <property type="taxonomic scope" value="Bacteria"/>
</dbReference>
<keyword evidence="6" id="KW-1185">Reference proteome</keyword>
<organism evidence="5 6">
    <name type="scientific">Acetobacter aceti</name>
    <dbReference type="NCBI Taxonomy" id="435"/>
    <lineage>
        <taxon>Bacteria</taxon>
        <taxon>Pseudomonadati</taxon>
        <taxon>Pseudomonadota</taxon>
        <taxon>Alphaproteobacteria</taxon>
        <taxon>Acetobacterales</taxon>
        <taxon>Acetobacteraceae</taxon>
        <taxon>Acetobacter</taxon>
        <taxon>Acetobacter subgen. Acetobacter</taxon>
    </lineage>
</organism>
<dbReference type="KEGG" id="aace:A0U92_01290"/>
<evidence type="ECO:0000256" key="2">
    <source>
        <dbReference type="ARBA" id="ARBA00023125"/>
    </source>
</evidence>
<gene>
    <name evidence="5" type="ORF">A0U92_01290</name>
</gene>
<evidence type="ECO:0000256" key="1">
    <source>
        <dbReference type="ARBA" id="ARBA00023015"/>
    </source>
</evidence>
<keyword evidence="2" id="KW-0238">DNA-binding</keyword>
<dbReference type="PANTHER" id="PTHR40661:SF3">
    <property type="entry name" value="FELS-1 PROPHAGE TRANSCRIPTIONAL REGULATOR"/>
    <property type="match status" value="1"/>
</dbReference>
<dbReference type="PANTHER" id="PTHR40661">
    <property type="match status" value="1"/>
</dbReference>
<evidence type="ECO:0000259" key="4">
    <source>
        <dbReference type="Pfam" id="PF00717"/>
    </source>
</evidence>
<keyword evidence="3" id="KW-0804">Transcription</keyword>
<dbReference type="EMBL" id="CP014692">
    <property type="protein sequence ID" value="AQS83628.1"/>
    <property type="molecule type" value="Genomic_DNA"/>
</dbReference>
<sequence>MTEEKTPSRRRRGPTLKEAPDLATREGRLTHAIQRYGSARQLHQATGISESMIGKYQKPGADWKPSKIDEISRELGVSVEWLWTGESRLSSSVAVVYYDARASAGFGRTCEESVGHPIQFPRSFLTEELGLQPSGLIMITADGDSMLPTIHSGDRLLIDTQPSTRIEGVYAVVMHGGLFVKRISRTANGDFLVQSDNPAYQSATFPAEQVSLGSPDGHAMSIIGRVVWTMQRV</sequence>
<feature type="domain" description="Peptidase S24/S26A/S26B/S26C" evidence="4">
    <location>
        <begin position="100"/>
        <end position="227"/>
    </location>
</feature>
<dbReference type="InterPro" id="IPR010982">
    <property type="entry name" value="Lambda_DNA-bd_dom_sf"/>
</dbReference>
<dbReference type="Gene3D" id="2.10.109.10">
    <property type="entry name" value="Umud Fragment, subunit A"/>
    <property type="match status" value="1"/>
</dbReference>
<dbReference type="CDD" id="cd06529">
    <property type="entry name" value="S24_LexA-like"/>
    <property type="match status" value="1"/>
</dbReference>
<dbReference type="CDD" id="cd00093">
    <property type="entry name" value="HTH_XRE"/>
    <property type="match status" value="1"/>
</dbReference>